<dbReference type="HOGENOM" id="CLU_184543_0_0_10"/>
<gene>
    <name evidence="1" type="ordered locus">Cycma_1661</name>
</gene>
<dbReference type="OrthoDB" id="886726at2"/>
<dbReference type="EMBL" id="CP002955">
    <property type="protein sequence ID" value="AEL25415.1"/>
    <property type="molecule type" value="Genomic_DNA"/>
</dbReference>
<reference evidence="2" key="1">
    <citation type="submission" date="2011-07" db="EMBL/GenBank/DDBJ databases">
        <title>The complete genome of Cyclobacterium marinum DSM 745.</title>
        <authorList>
            <person name="Lucas S."/>
            <person name="Han J."/>
            <person name="Lapidus A."/>
            <person name="Bruce D."/>
            <person name="Goodwin L."/>
            <person name="Pitluck S."/>
            <person name="Peters L."/>
            <person name="Kyrpides N."/>
            <person name="Mavromatis K."/>
            <person name="Ivanova N."/>
            <person name="Ovchinnikova G."/>
            <person name="Chertkov O."/>
            <person name="Detter J.C."/>
            <person name="Tapia R."/>
            <person name="Han C."/>
            <person name="Land M."/>
            <person name="Hauser L."/>
            <person name="Markowitz V."/>
            <person name="Cheng J.-F."/>
            <person name="Hugenholtz P."/>
            <person name="Woyke T."/>
            <person name="Wu D."/>
            <person name="Tindall B."/>
            <person name="Schuetze A."/>
            <person name="Brambilla E."/>
            <person name="Klenk H.-P."/>
            <person name="Eisen J.A."/>
        </authorList>
    </citation>
    <scope>NUCLEOTIDE SEQUENCE [LARGE SCALE GENOMIC DNA]</scope>
    <source>
        <strain evidence="2">ATCC 25205 / DSM 745 / LMG 13164 / NCIMB 1802</strain>
    </source>
</reference>
<sequence length="88" mass="10418">MIMEKLMSRMLLSCKEATYLVEKQMESPLTIMEKFRLNIHLRLCKVCNAYQHQSETINIALKKWTEESVMSKELPSEVKSEILKEINR</sequence>
<dbReference type="AlphaFoldDB" id="G0J5W4"/>
<dbReference type="Proteomes" id="UP000001635">
    <property type="component" value="Chromosome"/>
</dbReference>
<evidence type="ECO:0000313" key="1">
    <source>
        <dbReference type="EMBL" id="AEL25415.1"/>
    </source>
</evidence>
<protein>
    <recommendedName>
        <fullName evidence="3">Zinc-finger domain-containing protein</fullName>
    </recommendedName>
</protein>
<accession>G0J5W4</accession>
<keyword evidence="2" id="KW-1185">Reference proteome</keyword>
<organism evidence="1 2">
    <name type="scientific">Cyclobacterium marinum (strain ATCC 25205 / DSM 745 / LMG 13164 / NCIMB 1802)</name>
    <name type="common">Flectobacillus marinus</name>
    <dbReference type="NCBI Taxonomy" id="880070"/>
    <lineage>
        <taxon>Bacteria</taxon>
        <taxon>Pseudomonadati</taxon>
        <taxon>Bacteroidota</taxon>
        <taxon>Cytophagia</taxon>
        <taxon>Cytophagales</taxon>
        <taxon>Cyclobacteriaceae</taxon>
        <taxon>Cyclobacterium</taxon>
    </lineage>
</organism>
<proteinExistence type="predicted"/>
<evidence type="ECO:0008006" key="3">
    <source>
        <dbReference type="Google" id="ProtNLM"/>
    </source>
</evidence>
<dbReference type="KEGG" id="cmr:Cycma_1661"/>
<name>G0J5W4_CYCMS</name>
<evidence type="ECO:0000313" key="2">
    <source>
        <dbReference type="Proteomes" id="UP000001635"/>
    </source>
</evidence>
<dbReference type="STRING" id="880070.Cycma_1661"/>